<feature type="transmembrane region" description="Helical" evidence="1">
    <location>
        <begin position="107"/>
        <end position="124"/>
    </location>
</feature>
<keyword evidence="1" id="KW-1133">Transmembrane helix</keyword>
<dbReference type="EMBL" id="RBXR01000001">
    <property type="protein sequence ID" value="RKT74535.1"/>
    <property type="molecule type" value="Genomic_DNA"/>
</dbReference>
<feature type="transmembrane region" description="Helical" evidence="1">
    <location>
        <begin position="80"/>
        <end position="101"/>
    </location>
</feature>
<keyword evidence="1" id="KW-0472">Membrane</keyword>
<proteinExistence type="predicted"/>
<comment type="caution">
    <text evidence="2">The sequence shown here is derived from an EMBL/GenBank/DDBJ whole genome shotgun (WGS) entry which is preliminary data.</text>
</comment>
<name>A0A495XMW0_9PSEU</name>
<protein>
    <submittedName>
        <fullName evidence="2">Uncharacterized protein</fullName>
    </submittedName>
</protein>
<evidence type="ECO:0000313" key="3">
    <source>
        <dbReference type="Proteomes" id="UP000272729"/>
    </source>
</evidence>
<reference evidence="2 3" key="1">
    <citation type="submission" date="2018-10" db="EMBL/GenBank/DDBJ databases">
        <title>Sequencing the genomes of 1000 actinobacteria strains.</title>
        <authorList>
            <person name="Klenk H.-P."/>
        </authorList>
    </citation>
    <scope>NUCLEOTIDE SEQUENCE [LARGE SCALE GENOMIC DNA]</scope>
    <source>
        <strain evidence="2 3">DSM 43911</strain>
    </source>
</reference>
<sequence>MTTRSPARTRVALAAGAGIVALNAFAGGLALVTGVIDFGPVVTDRLPARSPVLAGLALVLVVALPMTAATVRAAAGHPKWAGTAVFAGCCLIGWIVLQVLVIRTFTWLQPVMAAAGMAVLLAGLRGARRR</sequence>
<gene>
    <name evidence="2" type="ORF">DFJ66_7895</name>
</gene>
<dbReference type="OrthoDB" id="3630641at2"/>
<dbReference type="Proteomes" id="UP000272729">
    <property type="component" value="Unassembled WGS sequence"/>
</dbReference>
<organism evidence="2 3">
    <name type="scientific">Saccharothrix variisporea</name>
    <dbReference type="NCBI Taxonomy" id="543527"/>
    <lineage>
        <taxon>Bacteria</taxon>
        <taxon>Bacillati</taxon>
        <taxon>Actinomycetota</taxon>
        <taxon>Actinomycetes</taxon>
        <taxon>Pseudonocardiales</taxon>
        <taxon>Pseudonocardiaceae</taxon>
        <taxon>Saccharothrix</taxon>
    </lineage>
</organism>
<evidence type="ECO:0000256" key="1">
    <source>
        <dbReference type="SAM" id="Phobius"/>
    </source>
</evidence>
<dbReference type="RefSeq" id="WP_147459508.1">
    <property type="nucleotide sequence ID" value="NZ_JBIUBA010000003.1"/>
</dbReference>
<feature type="transmembrane region" description="Helical" evidence="1">
    <location>
        <begin position="50"/>
        <end position="68"/>
    </location>
</feature>
<keyword evidence="1" id="KW-0812">Transmembrane</keyword>
<accession>A0A495XMW0</accession>
<evidence type="ECO:0000313" key="2">
    <source>
        <dbReference type="EMBL" id="RKT74535.1"/>
    </source>
</evidence>
<dbReference type="AlphaFoldDB" id="A0A495XMW0"/>
<keyword evidence="3" id="KW-1185">Reference proteome</keyword>